<evidence type="ECO:0000313" key="3">
    <source>
        <dbReference type="Proteomes" id="UP001152519"/>
    </source>
</evidence>
<dbReference type="EMBL" id="CAJSLV010000042">
    <property type="protein sequence ID" value="CAG6391972.1"/>
    <property type="molecule type" value="Genomic_DNA"/>
</dbReference>
<gene>
    <name evidence="2" type="ORF">SCOCK_140170</name>
</gene>
<accession>A0A9W4DKS1</accession>
<keyword evidence="3" id="KW-1185">Reference proteome</keyword>
<comment type="caution">
    <text evidence="2">The sequence shown here is derived from an EMBL/GenBank/DDBJ whole genome shotgun (WGS) entry which is preliminary data.</text>
</comment>
<proteinExistence type="predicted"/>
<feature type="region of interest" description="Disordered" evidence="1">
    <location>
        <begin position="25"/>
        <end position="86"/>
    </location>
</feature>
<protein>
    <submittedName>
        <fullName evidence="2">Uncharacterized protein</fullName>
    </submittedName>
</protein>
<organism evidence="2 3">
    <name type="scientific">Actinacidiphila cocklensis</name>
    <dbReference type="NCBI Taxonomy" id="887465"/>
    <lineage>
        <taxon>Bacteria</taxon>
        <taxon>Bacillati</taxon>
        <taxon>Actinomycetota</taxon>
        <taxon>Actinomycetes</taxon>
        <taxon>Kitasatosporales</taxon>
        <taxon>Streptomycetaceae</taxon>
        <taxon>Actinacidiphila</taxon>
    </lineage>
</organism>
<evidence type="ECO:0000313" key="2">
    <source>
        <dbReference type="EMBL" id="CAG6391972.1"/>
    </source>
</evidence>
<dbReference type="AlphaFoldDB" id="A0A9W4DKS1"/>
<sequence>MPDMTGGAVKLITGLVIAAGATATGAVPSHHSAGTAHPRRAQRLTTSPRDVTADGPVTISRGAAERSSAGPSTAASHPASRTPATR</sequence>
<dbReference type="Proteomes" id="UP001152519">
    <property type="component" value="Unassembled WGS sequence"/>
</dbReference>
<name>A0A9W4DKS1_9ACTN</name>
<evidence type="ECO:0000256" key="1">
    <source>
        <dbReference type="SAM" id="MobiDB-lite"/>
    </source>
</evidence>
<reference evidence="2" key="1">
    <citation type="submission" date="2021-05" db="EMBL/GenBank/DDBJ databases">
        <authorList>
            <person name="Arsene-Ploetze F."/>
        </authorList>
    </citation>
    <scope>NUCLEOTIDE SEQUENCE</scope>
    <source>
        <strain evidence="2">DSM 42138</strain>
    </source>
</reference>